<gene>
    <name evidence="1" type="primary">NCL1_17150</name>
    <name evidence="1" type="ORF">TNCV_3412481</name>
</gene>
<dbReference type="InterPro" id="IPR012337">
    <property type="entry name" value="RNaseH-like_sf"/>
</dbReference>
<dbReference type="GO" id="GO:0003676">
    <property type="term" value="F:nucleic acid binding"/>
    <property type="evidence" value="ECO:0007669"/>
    <property type="project" value="InterPro"/>
</dbReference>
<evidence type="ECO:0000313" key="1">
    <source>
        <dbReference type="EMBL" id="GFX93885.1"/>
    </source>
</evidence>
<evidence type="ECO:0000313" key="2">
    <source>
        <dbReference type="Proteomes" id="UP000887159"/>
    </source>
</evidence>
<comment type="caution">
    <text evidence="1">The sequence shown here is derived from an EMBL/GenBank/DDBJ whole genome shotgun (WGS) entry which is preliminary data.</text>
</comment>
<dbReference type="SUPFAM" id="SSF53098">
    <property type="entry name" value="Ribonuclease H-like"/>
    <property type="match status" value="1"/>
</dbReference>
<accession>A0A8X6RP38</accession>
<sequence>MISPSVERHHLNSFIDPSEGISGVCFSPNLSAHVNKASDPPEFIRQLTLEVISNIPDDAFLIYTDVSRNKHTRSESGIYIKSQNYSSHTKLRNSDGCSVLRNELIAIDTGLKEALSIPGANSIWILSDTRNAIQHLSNWHKHASIAGNEIADALGKDGTAQPNMNSALFTYSELHSSYINKKISTVPPAHHWYEAKRPGGSLSLQCSRQEQTILTRFRSGHLRTLTFKDGNTVFPICVRCSACKASPAYILVCVCVCAWGFQNKTL</sequence>
<organism evidence="1 2">
    <name type="scientific">Trichonephila clavipes</name>
    <name type="common">Golden silk orbweaver</name>
    <name type="synonym">Nephila clavipes</name>
    <dbReference type="NCBI Taxonomy" id="2585209"/>
    <lineage>
        <taxon>Eukaryota</taxon>
        <taxon>Metazoa</taxon>
        <taxon>Ecdysozoa</taxon>
        <taxon>Arthropoda</taxon>
        <taxon>Chelicerata</taxon>
        <taxon>Arachnida</taxon>
        <taxon>Araneae</taxon>
        <taxon>Araneomorphae</taxon>
        <taxon>Entelegynae</taxon>
        <taxon>Araneoidea</taxon>
        <taxon>Nephilidae</taxon>
        <taxon>Trichonephila</taxon>
    </lineage>
</organism>
<dbReference type="Proteomes" id="UP000887159">
    <property type="component" value="Unassembled WGS sequence"/>
</dbReference>
<reference evidence="1" key="1">
    <citation type="submission" date="2020-08" db="EMBL/GenBank/DDBJ databases">
        <title>Multicomponent nature underlies the extraordinary mechanical properties of spider dragline silk.</title>
        <authorList>
            <person name="Kono N."/>
            <person name="Nakamura H."/>
            <person name="Mori M."/>
            <person name="Yoshida Y."/>
            <person name="Ohtoshi R."/>
            <person name="Malay A.D."/>
            <person name="Moran D.A.P."/>
            <person name="Tomita M."/>
            <person name="Numata K."/>
            <person name="Arakawa K."/>
        </authorList>
    </citation>
    <scope>NUCLEOTIDE SEQUENCE</scope>
</reference>
<dbReference type="AlphaFoldDB" id="A0A8X6RP38"/>
<dbReference type="InterPro" id="IPR036397">
    <property type="entry name" value="RNaseH_sf"/>
</dbReference>
<proteinExistence type="predicted"/>
<keyword evidence="2" id="KW-1185">Reference proteome</keyword>
<protein>
    <submittedName>
        <fullName evidence="1">Gag-pol</fullName>
    </submittedName>
</protein>
<dbReference type="Gene3D" id="3.30.420.10">
    <property type="entry name" value="Ribonuclease H-like superfamily/Ribonuclease H"/>
    <property type="match status" value="1"/>
</dbReference>
<dbReference type="EMBL" id="BMAU01021176">
    <property type="protein sequence ID" value="GFX93885.1"/>
    <property type="molecule type" value="Genomic_DNA"/>
</dbReference>
<name>A0A8X6RP38_TRICX</name>